<organism evidence="3 4">
    <name type="scientific">Rossellomorea vietnamensis</name>
    <dbReference type="NCBI Taxonomy" id="218284"/>
    <lineage>
        <taxon>Bacteria</taxon>
        <taxon>Bacillati</taxon>
        <taxon>Bacillota</taxon>
        <taxon>Bacilli</taxon>
        <taxon>Bacillales</taxon>
        <taxon>Bacillaceae</taxon>
        <taxon>Rossellomorea</taxon>
    </lineage>
</organism>
<dbReference type="Pfam" id="PF01740">
    <property type="entry name" value="STAS"/>
    <property type="match status" value="1"/>
</dbReference>
<dbReference type="RefSeq" id="WP_148946927.1">
    <property type="nucleotide sequence ID" value="NZ_JBNILU010000006.1"/>
</dbReference>
<gene>
    <name evidence="3" type="ORF">FZC79_11360</name>
</gene>
<dbReference type="InterPro" id="IPR000014">
    <property type="entry name" value="PAS"/>
</dbReference>
<dbReference type="CDD" id="cd00130">
    <property type="entry name" value="PAS"/>
    <property type="match status" value="1"/>
</dbReference>
<evidence type="ECO:0000313" key="4">
    <source>
        <dbReference type="Proteomes" id="UP000323317"/>
    </source>
</evidence>
<sequence length="247" mass="28093">MKKSILEVSKHKTQVMDFLKNAILIIDADYMVIYLNPACEKLLKVNKEEVLHKSVYDLHPDAPEDVRHIENTVKYRRPAEVKRMPYQFGEFNSYFNLETHLLEENGEVLGAMAEFSDVTEFVLEEEKFKLNLEQMASSIILLPEGKGILPLNQTIIEDLEIDLIIQKVLMSVSEKKLTSLIVDLSSIFEANEHFFHSINGLLNALKLLGVSVIITGIKPSVAHEMAVSGVSFNQHKVQFIRSLRNAL</sequence>
<dbReference type="SUPFAM" id="SSF52091">
    <property type="entry name" value="SpoIIaa-like"/>
    <property type="match status" value="1"/>
</dbReference>
<dbReference type="InterPro" id="IPR035965">
    <property type="entry name" value="PAS-like_dom_sf"/>
</dbReference>
<evidence type="ECO:0000259" key="2">
    <source>
        <dbReference type="PROSITE" id="PS50801"/>
    </source>
</evidence>
<dbReference type="EMBL" id="VTEH01000007">
    <property type="protein sequence ID" value="TYR75351.1"/>
    <property type="molecule type" value="Genomic_DNA"/>
</dbReference>
<dbReference type="InterPro" id="IPR036513">
    <property type="entry name" value="STAS_dom_sf"/>
</dbReference>
<dbReference type="SUPFAM" id="SSF55785">
    <property type="entry name" value="PYP-like sensor domain (PAS domain)"/>
    <property type="match status" value="1"/>
</dbReference>
<dbReference type="Pfam" id="PF08448">
    <property type="entry name" value="PAS_4"/>
    <property type="match status" value="1"/>
</dbReference>
<proteinExistence type="predicted"/>
<dbReference type="Gene3D" id="3.30.750.24">
    <property type="entry name" value="STAS domain"/>
    <property type="match status" value="1"/>
</dbReference>
<dbReference type="InterPro" id="IPR002645">
    <property type="entry name" value="STAS_dom"/>
</dbReference>
<dbReference type="Proteomes" id="UP000323317">
    <property type="component" value="Unassembled WGS sequence"/>
</dbReference>
<evidence type="ECO:0000313" key="3">
    <source>
        <dbReference type="EMBL" id="TYR75351.1"/>
    </source>
</evidence>
<dbReference type="NCBIfam" id="TIGR00229">
    <property type="entry name" value="sensory_box"/>
    <property type="match status" value="1"/>
</dbReference>
<feature type="domain" description="STAS" evidence="2">
    <location>
        <begin position="165"/>
        <end position="247"/>
    </location>
</feature>
<comment type="caution">
    <text evidence="3">The sequence shown here is derived from an EMBL/GenBank/DDBJ whole genome shotgun (WGS) entry which is preliminary data.</text>
</comment>
<feature type="domain" description="PAS" evidence="1">
    <location>
        <begin position="8"/>
        <end position="61"/>
    </location>
</feature>
<dbReference type="PROSITE" id="PS50112">
    <property type="entry name" value="PAS"/>
    <property type="match status" value="1"/>
</dbReference>
<dbReference type="InterPro" id="IPR013656">
    <property type="entry name" value="PAS_4"/>
</dbReference>
<dbReference type="CDD" id="cd07041">
    <property type="entry name" value="STAS_RsbR_RsbS_like"/>
    <property type="match status" value="1"/>
</dbReference>
<name>A0A5D4KDA6_9BACI</name>
<evidence type="ECO:0000259" key="1">
    <source>
        <dbReference type="PROSITE" id="PS50112"/>
    </source>
</evidence>
<protein>
    <submittedName>
        <fullName evidence="3">PAS domain-containing protein</fullName>
    </submittedName>
</protein>
<accession>A0A5D4KDA6</accession>
<dbReference type="Gene3D" id="3.30.450.20">
    <property type="entry name" value="PAS domain"/>
    <property type="match status" value="1"/>
</dbReference>
<reference evidence="3 4" key="1">
    <citation type="submission" date="2019-08" db="EMBL/GenBank/DDBJ databases">
        <title>Bacillus genomes from the desert of Cuatro Cienegas, Coahuila.</title>
        <authorList>
            <person name="Olmedo-Alvarez G."/>
        </authorList>
    </citation>
    <scope>NUCLEOTIDE SEQUENCE [LARGE SCALE GENOMIC DNA]</scope>
    <source>
        <strain evidence="3 4">CH40_1T</strain>
    </source>
</reference>
<dbReference type="AlphaFoldDB" id="A0A5D4KDA6"/>
<dbReference type="PROSITE" id="PS50801">
    <property type="entry name" value="STAS"/>
    <property type="match status" value="1"/>
</dbReference>